<evidence type="ECO:0000256" key="7">
    <source>
        <dbReference type="SAM" id="MobiDB-lite"/>
    </source>
</evidence>
<comment type="function">
    <text evidence="5">Component of the biogenesis of lysosome-related organelles complex-1 (BLOC-1) involved in pigment granule biogenesis.</text>
</comment>
<comment type="subcellular location">
    <subcellularLocation>
        <location evidence="1">Cytoplasm</location>
    </subcellularLocation>
</comment>
<keyword evidence="4" id="KW-0963">Cytoplasm</keyword>
<evidence type="ECO:0000256" key="2">
    <source>
        <dbReference type="ARBA" id="ARBA00005767"/>
    </source>
</evidence>
<keyword evidence="6" id="KW-0175">Coiled coil</keyword>
<dbReference type="Pfam" id="PF14712">
    <property type="entry name" value="Snapin_Pallidin"/>
    <property type="match status" value="1"/>
</dbReference>
<dbReference type="STRING" id="597456.A0A0L7RCS1"/>
<feature type="compositionally biased region" description="Basic and acidic residues" evidence="7">
    <location>
        <begin position="1"/>
        <end position="22"/>
    </location>
</feature>
<dbReference type="AlphaFoldDB" id="A0A0L7RCS1"/>
<dbReference type="GO" id="GO:0030133">
    <property type="term" value="C:transport vesicle"/>
    <property type="evidence" value="ECO:0007669"/>
    <property type="project" value="TreeGrafter"/>
</dbReference>
<evidence type="ECO:0000256" key="6">
    <source>
        <dbReference type="SAM" id="Coils"/>
    </source>
</evidence>
<comment type="similarity">
    <text evidence="2 5">Belongs to the BLOC1S6 family.</text>
</comment>
<feature type="coiled-coil region" evidence="6">
    <location>
        <begin position="59"/>
        <end position="86"/>
    </location>
</feature>
<dbReference type="OrthoDB" id="19659at2759"/>
<organism evidence="8 9">
    <name type="scientific">Habropoda laboriosa</name>
    <dbReference type="NCBI Taxonomy" id="597456"/>
    <lineage>
        <taxon>Eukaryota</taxon>
        <taxon>Metazoa</taxon>
        <taxon>Ecdysozoa</taxon>
        <taxon>Arthropoda</taxon>
        <taxon>Hexapoda</taxon>
        <taxon>Insecta</taxon>
        <taxon>Pterygota</taxon>
        <taxon>Neoptera</taxon>
        <taxon>Endopterygota</taxon>
        <taxon>Hymenoptera</taxon>
        <taxon>Apocrita</taxon>
        <taxon>Aculeata</taxon>
        <taxon>Apoidea</taxon>
        <taxon>Anthophila</taxon>
        <taxon>Apidae</taxon>
        <taxon>Habropoda</taxon>
    </lineage>
</organism>
<dbReference type="PIRSF" id="PIRSF037609">
    <property type="entry name" value="BLOC-1_complex_pallidin"/>
    <property type="match status" value="1"/>
</dbReference>
<proteinExistence type="inferred from homology"/>
<dbReference type="GO" id="GO:0031083">
    <property type="term" value="C:BLOC-1 complex"/>
    <property type="evidence" value="ECO:0007669"/>
    <property type="project" value="TreeGrafter"/>
</dbReference>
<evidence type="ECO:0000256" key="4">
    <source>
        <dbReference type="ARBA" id="ARBA00022490"/>
    </source>
</evidence>
<evidence type="ECO:0000313" key="8">
    <source>
        <dbReference type="EMBL" id="KOC68599.1"/>
    </source>
</evidence>
<dbReference type="PANTHER" id="PTHR31328">
    <property type="entry name" value="BIOGENESIS OF LYSOSOME-RELATED ORGANELLES COMPLEX 1 SUBUNIT 6"/>
    <property type="match status" value="1"/>
</dbReference>
<accession>A0A0L7RCS1</accession>
<feature type="region of interest" description="Disordered" evidence="7">
    <location>
        <begin position="1"/>
        <end position="26"/>
    </location>
</feature>
<dbReference type="Proteomes" id="UP000053825">
    <property type="component" value="Unassembled WGS sequence"/>
</dbReference>
<evidence type="ECO:0000313" key="9">
    <source>
        <dbReference type="Proteomes" id="UP000053825"/>
    </source>
</evidence>
<gene>
    <name evidence="8" type="ORF">WH47_06390</name>
</gene>
<dbReference type="PANTHER" id="PTHR31328:SF2">
    <property type="entry name" value="BIOGENESIS OF LYSOSOME-RELATED ORGANELLES COMPLEX 1 SUBUNIT 6"/>
    <property type="match status" value="1"/>
</dbReference>
<name>A0A0L7RCS1_9HYME</name>
<dbReference type="EMBL" id="KQ414615">
    <property type="protein sequence ID" value="KOC68599.1"/>
    <property type="molecule type" value="Genomic_DNA"/>
</dbReference>
<keyword evidence="9" id="KW-1185">Reference proteome</keyword>
<evidence type="ECO:0000256" key="5">
    <source>
        <dbReference type="PIRNR" id="PIRNR037609"/>
    </source>
</evidence>
<sequence>MMTDIKEAEVKELQSQIEKHDSEEDEVDVTEAAKKLSEGLLSMCQDRFEHVKKKLDEVRVKQETLYDKMQIENKKLQETFDDVQLDEMFQTVKTSQGKLVTMKKEMVSIHERTLKLQKRVLRLQQIKQKEVLNREQQREQELRREQELIGKPVIS</sequence>
<evidence type="ECO:0000256" key="3">
    <source>
        <dbReference type="ARBA" id="ARBA00019579"/>
    </source>
</evidence>
<evidence type="ECO:0000256" key="1">
    <source>
        <dbReference type="ARBA" id="ARBA00004496"/>
    </source>
</evidence>
<protein>
    <recommendedName>
        <fullName evidence="3 5">Biogenesis of lysosome-related organelles complex 1 subunit 6</fullName>
        <shortName evidence="5">BLOC-1 subunit 6</shortName>
    </recommendedName>
</protein>
<dbReference type="InterPro" id="IPR028119">
    <property type="entry name" value="Snapin/Pallidin/Snn1"/>
</dbReference>
<reference evidence="8 9" key="1">
    <citation type="submission" date="2015-07" db="EMBL/GenBank/DDBJ databases">
        <title>The genome of Habropoda laboriosa.</title>
        <authorList>
            <person name="Pan H."/>
            <person name="Kapheim K."/>
        </authorList>
    </citation>
    <scope>NUCLEOTIDE SEQUENCE [LARGE SCALE GENOMIC DNA]</scope>
    <source>
        <strain evidence="8">0110345459</strain>
    </source>
</reference>
<dbReference type="InterPro" id="IPR017242">
    <property type="entry name" value="BLOC-1_pallidin"/>
</dbReference>